<keyword evidence="9" id="KW-1185">Reference proteome</keyword>
<keyword evidence="3" id="KW-0221">Differentiation</keyword>
<dbReference type="PANTHER" id="PTHR12258:SF5">
    <property type="entry name" value="BCDNA.GH02250-RELATED"/>
    <property type="match status" value="1"/>
</dbReference>
<evidence type="ECO:0000256" key="7">
    <source>
        <dbReference type="SAM" id="MobiDB-lite"/>
    </source>
</evidence>
<dbReference type="SUPFAM" id="SSF143724">
    <property type="entry name" value="PHP14-like"/>
    <property type="match status" value="1"/>
</dbReference>
<dbReference type="Gene3D" id="3.50.20.20">
    <property type="entry name" value="Janus/Ocnus"/>
    <property type="match status" value="1"/>
</dbReference>
<feature type="binding site" evidence="6">
    <location>
        <position position="52"/>
    </location>
    <ligand>
        <name>substrate</name>
    </ligand>
</feature>
<evidence type="ECO:0000256" key="1">
    <source>
        <dbReference type="ARBA" id="ARBA00002508"/>
    </source>
</evidence>
<dbReference type="InterPro" id="IPR007702">
    <property type="entry name" value="Janus"/>
</dbReference>
<evidence type="ECO:0000256" key="2">
    <source>
        <dbReference type="ARBA" id="ARBA00010971"/>
    </source>
</evidence>
<name>A0A812MHB3_9DINO</name>
<evidence type="ECO:0000256" key="3">
    <source>
        <dbReference type="ARBA" id="ARBA00022782"/>
    </source>
</evidence>
<evidence type="ECO:0000256" key="6">
    <source>
        <dbReference type="PIRSR" id="PIRSR607702-2"/>
    </source>
</evidence>
<feature type="active site" description="Proton acceptor" evidence="5">
    <location>
        <position position="77"/>
    </location>
</feature>
<accession>A0A812MHB3</accession>
<dbReference type="PANTHER" id="PTHR12258">
    <property type="entry name" value="JANUS-A/JANUS-B"/>
    <property type="match status" value="1"/>
</dbReference>
<comment type="similarity">
    <text evidence="2">Belongs to the janus family.</text>
</comment>
<organism evidence="8 9">
    <name type="scientific">Symbiodinium necroappetens</name>
    <dbReference type="NCBI Taxonomy" id="1628268"/>
    <lineage>
        <taxon>Eukaryota</taxon>
        <taxon>Sar</taxon>
        <taxon>Alveolata</taxon>
        <taxon>Dinophyceae</taxon>
        <taxon>Suessiales</taxon>
        <taxon>Symbiodiniaceae</taxon>
        <taxon>Symbiodinium</taxon>
    </lineage>
</organism>
<dbReference type="GO" id="GO:0007548">
    <property type="term" value="P:sex differentiation"/>
    <property type="evidence" value="ECO:0007669"/>
    <property type="project" value="UniProtKB-KW"/>
</dbReference>
<dbReference type="GO" id="GO:0101006">
    <property type="term" value="F:protein histidine phosphatase activity"/>
    <property type="evidence" value="ECO:0007669"/>
    <property type="project" value="TreeGrafter"/>
</dbReference>
<dbReference type="Proteomes" id="UP000601435">
    <property type="component" value="Unassembled WGS sequence"/>
</dbReference>
<dbReference type="OrthoDB" id="10249612at2759"/>
<dbReference type="GO" id="GO:0005829">
    <property type="term" value="C:cytosol"/>
    <property type="evidence" value="ECO:0007669"/>
    <property type="project" value="TreeGrafter"/>
</dbReference>
<dbReference type="GO" id="GO:0030154">
    <property type="term" value="P:cell differentiation"/>
    <property type="evidence" value="ECO:0007669"/>
    <property type="project" value="UniProtKB-KW"/>
</dbReference>
<evidence type="ECO:0000256" key="4">
    <source>
        <dbReference type="ARBA" id="ARBA00022928"/>
    </source>
</evidence>
<comment type="function">
    <text evidence="1">JanA and janB regulate somatic sex differentiation.</text>
</comment>
<gene>
    <name evidence="8" type="primary">PHPT1</name>
    <name evidence="8" type="ORF">SNEC2469_LOCUS5775</name>
</gene>
<evidence type="ECO:0000313" key="9">
    <source>
        <dbReference type="Proteomes" id="UP000601435"/>
    </source>
</evidence>
<dbReference type="EMBL" id="CAJNJA010010476">
    <property type="protein sequence ID" value="CAE7258070.1"/>
    <property type="molecule type" value="Genomic_DNA"/>
</dbReference>
<dbReference type="Pfam" id="PF05005">
    <property type="entry name" value="Ocnus"/>
    <property type="match status" value="1"/>
</dbReference>
<proteinExistence type="inferred from homology"/>
<reference evidence="8" key="1">
    <citation type="submission" date="2021-02" db="EMBL/GenBank/DDBJ databases">
        <authorList>
            <person name="Dougan E. K."/>
            <person name="Rhodes N."/>
            <person name="Thang M."/>
            <person name="Chan C."/>
        </authorList>
    </citation>
    <scope>NUCLEOTIDE SEQUENCE</scope>
</reference>
<keyword evidence="4" id="KW-0726">Sexual differentiation</keyword>
<evidence type="ECO:0000313" key="8">
    <source>
        <dbReference type="EMBL" id="CAE7258070.1"/>
    </source>
</evidence>
<sequence>MAEEVGPTTNAADQEKASGLRDAGAGPVGAASADAKVLERFQACDVASGVFKYVQVHAIAPDGTRKVIVRSAPGSYHADVAELLCQALRDKGLQYEIPGGGRIRRDDEAKEIEIYGHSKGFGMPDHSISAAICRASFPDYKAQLHI</sequence>
<evidence type="ECO:0000256" key="5">
    <source>
        <dbReference type="PIRSR" id="PIRSR607702-1"/>
    </source>
</evidence>
<feature type="region of interest" description="Disordered" evidence="7">
    <location>
        <begin position="1"/>
        <end position="25"/>
    </location>
</feature>
<dbReference type="AlphaFoldDB" id="A0A812MHB3"/>
<comment type="caution">
    <text evidence="8">The sequence shown here is derived from an EMBL/GenBank/DDBJ whole genome shotgun (WGS) entry which is preliminary data.</text>
</comment>
<protein>
    <submittedName>
        <fullName evidence="8">PHPT1 protein</fullName>
    </submittedName>
</protein>
<dbReference type="InterPro" id="IPR038596">
    <property type="entry name" value="Janus_sf"/>
</dbReference>